<dbReference type="InterPro" id="IPR012312">
    <property type="entry name" value="Hemerythrin-like"/>
</dbReference>
<accession>A0A3A4RB88</accession>
<dbReference type="CDD" id="cd12107">
    <property type="entry name" value="Hemerythrin"/>
    <property type="match status" value="1"/>
</dbReference>
<keyword evidence="3" id="KW-0479">Metal-binding</keyword>
<dbReference type="AlphaFoldDB" id="A0A3A4RB88"/>
<dbReference type="SUPFAM" id="SSF47188">
    <property type="entry name" value="Hemerythrin-like"/>
    <property type="match status" value="1"/>
</dbReference>
<dbReference type="Pfam" id="PF01814">
    <property type="entry name" value="Hemerythrin"/>
    <property type="match status" value="1"/>
</dbReference>
<dbReference type="InterPro" id="IPR035938">
    <property type="entry name" value="Hemerythrin-like_sf"/>
</dbReference>
<comment type="similarity">
    <text evidence="1">Belongs to the hemerythrin family.</text>
</comment>
<dbReference type="Proteomes" id="UP000266426">
    <property type="component" value="Unassembled WGS sequence"/>
</dbReference>
<evidence type="ECO:0000256" key="3">
    <source>
        <dbReference type="ARBA" id="ARBA00022723"/>
    </source>
</evidence>
<organism evidence="6 7">
    <name type="scientific">Candidatus Auribacter fodinae</name>
    <dbReference type="NCBI Taxonomy" id="2093366"/>
    <lineage>
        <taxon>Bacteria</taxon>
        <taxon>Pseudomonadati</taxon>
        <taxon>Candidatus Auribacterota</taxon>
        <taxon>Candidatus Auribacteria</taxon>
        <taxon>Candidatus Auribacterales</taxon>
        <taxon>Candidatus Auribacteraceae</taxon>
        <taxon>Candidatus Auribacter</taxon>
    </lineage>
</organism>
<sequence>MELIQWSDDLSVNIPELDDQHKRLIALINELNEAIQAGNDKGMLGKLFKSLAFYIFSHFNTEEQYFDKYGYPDKAAHKEEHLNFIDTIMDFKDQFEKGNALLSADMMQFLTDWVHGHISETDQKYALFFKENGLK</sequence>
<evidence type="ECO:0000256" key="1">
    <source>
        <dbReference type="ARBA" id="ARBA00010587"/>
    </source>
</evidence>
<dbReference type="GO" id="GO:0046872">
    <property type="term" value="F:metal ion binding"/>
    <property type="evidence" value="ECO:0007669"/>
    <property type="project" value="UniProtKB-KW"/>
</dbReference>
<dbReference type="InterPro" id="IPR016131">
    <property type="entry name" value="Haemerythrin_Fe_BS"/>
</dbReference>
<evidence type="ECO:0000313" key="6">
    <source>
        <dbReference type="EMBL" id="RJP62021.1"/>
    </source>
</evidence>
<dbReference type="PANTHER" id="PTHR37164:SF1">
    <property type="entry name" value="BACTERIOHEMERYTHRIN"/>
    <property type="match status" value="1"/>
</dbReference>
<dbReference type="PANTHER" id="PTHR37164">
    <property type="entry name" value="BACTERIOHEMERYTHRIN"/>
    <property type="match status" value="1"/>
</dbReference>
<keyword evidence="2" id="KW-0813">Transport</keyword>
<evidence type="ECO:0000259" key="5">
    <source>
        <dbReference type="Pfam" id="PF01814"/>
    </source>
</evidence>
<proteinExistence type="inferred from homology"/>
<dbReference type="InterPro" id="IPR012827">
    <property type="entry name" value="Hemerythrin_metal-bd"/>
</dbReference>
<dbReference type="GO" id="GO:0005344">
    <property type="term" value="F:oxygen carrier activity"/>
    <property type="evidence" value="ECO:0007669"/>
    <property type="project" value="UniProtKB-KW"/>
</dbReference>
<dbReference type="NCBIfam" id="TIGR02481">
    <property type="entry name" value="hemeryth_dom"/>
    <property type="match status" value="1"/>
</dbReference>
<reference evidence="6 7" key="1">
    <citation type="journal article" date="2017" name="ISME J.">
        <title>Energy and carbon metabolisms in a deep terrestrial subsurface fluid microbial community.</title>
        <authorList>
            <person name="Momper L."/>
            <person name="Jungbluth S.P."/>
            <person name="Lee M.D."/>
            <person name="Amend J.P."/>
        </authorList>
    </citation>
    <scope>NUCLEOTIDE SEQUENCE [LARGE SCALE GENOMIC DNA]</scope>
    <source>
        <strain evidence="6">SURF_26</strain>
    </source>
</reference>
<dbReference type="Gene3D" id="1.20.120.50">
    <property type="entry name" value="Hemerythrin-like"/>
    <property type="match status" value="1"/>
</dbReference>
<comment type="caution">
    <text evidence="6">The sequence shown here is derived from an EMBL/GenBank/DDBJ whole genome shotgun (WGS) entry which is preliminary data.</text>
</comment>
<feature type="domain" description="Hemerythrin-like" evidence="5">
    <location>
        <begin position="14"/>
        <end position="125"/>
    </location>
</feature>
<keyword evidence="2" id="KW-0561">Oxygen transport</keyword>
<protein>
    <submittedName>
        <fullName evidence="6">Hemerythrin</fullName>
    </submittedName>
</protein>
<dbReference type="InterPro" id="IPR050669">
    <property type="entry name" value="Hemerythrin"/>
</dbReference>
<evidence type="ECO:0000313" key="7">
    <source>
        <dbReference type="Proteomes" id="UP000266426"/>
    </source>
</evidence>
<dbReference type="PROSITE" id="PS00550">
    <property type="entry name" value="HEMERYTHRINS"/>
    <property type="match status" value="1"/>
</dbReference>
<dbReference type="EMBL" id="QZJZ01000005">
    <property type="protein sequence ID" value="RJP62021.1"/>
    <property type="molecule type" value="Genomic_DNA"/>
</dbReference>
<gene>
    <name evidence="6" type="ORF">C4541_00355</name>
</gene>
<evidence type="ECO:0000256" key="4">
    <source>
        <dbReference type="ARBA" id="ARBA00023004"/>
    </source>
</evidence>
<name>A0A3A4RB88_9BACT</name>
<dbReference type="NCBIfam" id="NF033749">
    <property type="entry name" value="bact_hemeryth"/>
    <property type="match status" value="1"/>
</dbReference>
<keyword evidence="4" id="KW-0408">Iron</keyword>
<evidence type="ECO:0000256" key="2">
    <source>
        <dbReference type="ARBA" id="ARBA00022621"/>
    </source>
</evidence>